<dbReference type="PANTHER" id="PTHR45647">
    <property type="entry name" value="OS02G0152300 PROTEIN"/>
    <property type="match status" value="1"/>
</dbReference>
<accession>A0AAW0JBV7</accession>
<evidence type="ECO:0000256" key="3">
    <source>
        <dbReference type="ARBA" id="ARBA00022786"/>
    </source>
</evidence>
<keyword evidence="3" id="KW-0833">Ubl conjugation pathway</keyword>
<dbReference type="GO" id="GO:0005524">
    <property type="term" value="F:ATP binding"/>
    <property type="evidence" value="ECO:0007669"/>
    <property type="project" value="InterPro"/>
</dbReference>
<dbReference type="AlphaFoldDB" id="A0AAW0JBV7"/>
<dbReference type="Gene3D" id="1.10.510.10">
    <property type="entry name" value="Transferase(Phosphotransferase) domain 1"/>
    <property type="match status" value="1"/>
</dbReference>
<dbReference type="Proteomes" id="UP000237347">
    <property type="component" value="Unassembled WGS sequence"/>
</dbReference>
<name>A0AAW0JBV7_QUESU</name>
<evidence type="ECO:0000313" key="5">
    <source>
        <dbReference type="EMBL" id="KAK7824289.1"/>
    </source>
</evidence>
<evidence type="ECO:0000256" key="2">
    <source>
        <dbReference type="ARBA" id="ARBA00012483"/>
    </source>
</evidence>
<comment type="caution">
    <text evidence="5">The sequence shown here is derived from an EMBL/GenBank/DDBJ whole genome shotgun (WGS) entry which is preliminary data.</text>
</comment>
<dbReference type="InterPro" id="IPR051348">
    <property type="entry name" value="U-box_ubiquitin_ligases"/>
</dbReference>
<dbReference type="Gramene" id="rna-CFP56_41057">
    <property type="protein sequence ID" value="cds-POE60670.1"/>
    <property type="gene ID" value="gene-CFP56_41057"/>
</dbReference>
<dbReference type="GO" id="GO:0061630">
    <property type="term" value="F:ubiquitin protein ligase activity"/>
    <property type="evidence" value="ECO:0007669"/>
    <property type="project" value="UniProtKB-EC"/>
</dbReference>
<keyword evidence="6" id="KW-1185">Reference proteome</keyword>
<dbReference type="EC" id="2.3.2.27" evidence="2"/>
<dbReference type="EMBL" id="PKMF04000608">
    <property type="protein sequence ID" value="KAK7824289.1"/>
    <property type="molecule type" value="Genomic_DNA"/>
</dbReference>
<dbReference type="PROSITE" id="PS00109">
    <property type="entry name" value="PROTEIN_KINASE_TYR"/>
    <property type="match status" value="1"/>
</dbReference>
<dbReference type="PANTHER" id="PTHR45647:SF100">
    <property type="entry name" value="U-BOX DOMAIN-CONTAINING PROTEIN 33"/>
    <property type="match status" value="1"/>
</dbReference>
<evidence type="ECO:0000313" key="6">
    <source>
        <dbReference type="Proteomes" id="UP000237347"/>
    </source>
</evidence>
<evidence type="ECO:0000259" key="4">
    <source>
        <dbReference type="PROSITE" id="PS50011"/>
    </source>
</evidence>
<reference evidence="5 6" key="1">
    <citation type="journal article" date="2018" name="Sci. Data">
        <title>The draft genome sequence of cork oak.</title>
        <authorList>
            <person name="Ramos A.M."/>
            <person name="Usie A."/>
            <person name="Barbosa P."/>
            <person name="Barros P.M."/>
            <person name="Capote T."/>
            <person name="Chaves I."/>
            <person name="Simoes F."/>
            <person name="Abreu I."/>
            <person name="Carrasquinho I."/>
            <person name="Faro C."/>
            <person name="Guimaraes J.B."/>
            <person name="Mendonca D."/>
            <person name="Nobrega F."/>
            <person name="Rodrigues L."/>
            <person name="Saibo N.J.M."/>
            <person name="Varela M.C."/>
            <person name="Egas C."/>
            <person name="Matos J."/>
            <person name="Miguel C.M."/>
            <person name="Oliveira M.M."/>
            <person name="Ricardo C.P."/>
            <person name="Goncalves S."/>
        </authorList>
    </citation>
    <scope>NUCLEOTIDE SEQUENCE [LARGE SCALE GENOMIC DNA]</scope>
    <source>
        <strain evidence="6">cv. HL8</strain>
    </source>
</reference>
<sequence>MENSNKHSHWVVPSTHLSSLIHGDLTPANILLDANFVSKLSDFGICHLLPHDQSSRNTALGAFAYMDPEFLSTGKLTLKSDVYSFGIILLQLLTGRPAIRITKDVLYALDAGKLKELLDPLAGDWPIKQAEQ</sequence>
<gene>
    <name evidence="5" type="primary">PUB33_10</name>
    <name evidence="5" type="ORF">CFP56_034607</name>
</gene>
<dbReference type="InterPro" id="IPR000719">
    <property type="entry name" value="Prot_kinase_dom"/>
</dbReference>
<organism evidence="5 6">
    <name type="scientific">Quercus suber</name>
    <name type="common">Cork oak</name>
    <dbReference type="NCBI Taxonomy" id="58331"/>
    <lineage>
        <taxon>Eukaryota</taxon>
        <taxon>Viridiplantae</taxon>
        <taxon>Streptophyta</taxon>
        <taxon>Embryophyta</taxon>
        <taxon>Tracheophyta</taxon>
        <taxon>Spermatophyta</taxon>
        <taxon>Magnoliopsida</taxon>
        <taxon>eudicotyledons</taxon>
        <taxon>Gunneridae</taxon>
        <taxon>Pentapetalae</taxon>
        <taxon>rosids</taxon>
        <taxon>fabids</taxon>
        <taxon>Fagales</taxon>
        <taxon>Fagaceae</taxon>
        <taxon>Quercus</taxon>
    </lineage>
</organism>
<dbReference type="GO" id="GO:0004672">
    <property type="term" value="F:protein kinase activity"/>
    <property type="evidence" value="ECO:0007669"/>
    <property type="project" value="InterPro"/>
</dbReference>
<proteinExistence type="predicted"/>
<dbReference type="InterPro" id="IPR011009">
    <property type="entry name" value="Kinase-like_dom_sf"/>
</dbReference>
<feature type="domain" description="Protein kinase" evidence="4">
    <location>
        <begin position="1"/>
        <end position="132"/>
    </location>
</feature>
<dbReference type="PROSITE" id="PS50011">
    <property type="entry name" value="PROTEIN_KINASE_DOM"/>
    <property type="match status" value="1"/>
</dbReference>
<dbReference type="InterPro" id="IPR008266">
    <property type="entry name" value="Tyr_kinase_AS"/>
</dbReference>
<evidence type="ECO:0000256" key="1">
    <source>
        <dbReference type="ARBA" id="ARBA00000900"/>
    </source>
</evidence>
<comment type="catalytic activity">
    <reaction evidence="1">
        <text>S-ubiquitinyl-[E2 ubiquitin-conjugating enzyme]-L-cysteine + [acceptor protein]-L-lysine = [E2 ubiquitin-conjugating enzyme]-L-cysteine + N(6)-ubiquitinyl-[acceptor protein]-L-lysine.</text>
        <dbReference type="EC" id="2.3.2.27"/>
    </reaction>
</comment>
<dbReference type="Pfam" id="PF00069">
    <property type="entry name" value="Pkinase"/>
    <property type="match status" value="1"/>
</dbReference>
<protein>
    <recommendedName>
        <fullName evidence="2">RING-type E3 ubiquitin transferase</fullName>
        <ecNumber evidence="2">2.3.2.27</ecNumber>
    </recommendedName>
</protein>
<dbReference type="SUPFAM" id="SSF56112">
    <property type="entry name" value="Protein kinase-like (PK-like)"/>
    <property type="match status" value="1"/>
</dbReference>